<proteinExistence type="inferred from homology"/>
<comment type="similarity">
    <text evidence="2">Belongs to the Rht family.</text>
</comment>
<feature type="transmembrane region" description="Helical" evidence="7">
    <location>
        <begin position="145"/>
        <end position="170"/>
    </location>
</feature>
<comment type="caution">
    <text evidence="8">The sequence shown here is derived from an EMBL/GenBank/DDBJ whole genome shotgun (WGS) entry which is preliminary data.</text>
</comment>
<evidence type="ECO:0000256" key="1">
    <source>
        <dbReference type="ARBA" id="ARBA00004651"/>
    </source>
</evidence>
<evidence type="ECO:0000313" key="9">
    <source>
        <dbReference type="Proteomes" id="UP000319812"/>
    </source>
</evidence>
<gene>
    <name evidence="8" type="ORF">HHA01_12420</name>
</gene>
<dbReference type="GO" id="GO:0042970">
    <property type="term" value="F:homoserine transmembrane transporter activity"/>
    <property type="evidence" value="ECO:0007669"/>
    <property type="project" value="TreeGrafter"/>
</dbReference>
<feature type="transmembrane region" description="Helical" evidence="7">
    <location>
        <begin position="37"/>
        <end position="61"/>
    </location>
</feature>
<keyword evidence="5 7" id="KW-1133">Transmembrane helix</keyword>
<dbReference type="EMBL" id="BJOC01000018">
    <property type="protein sequence ID" value="GED22265.1"/>
    <property type="molecule type" value="Genomic_DNA"/>
</dbReference>
<evidence type="ECO:0000256" key="6">
    <source>
        <dbReference type="ARBA" id="ARBA00023136"/>
    </source>
</evidence>
<evidence type="ECO:0000313" key="8">
    <source>
        <dbReference type="EMBL" id="GED22265.1"/>
    </source>
</evidence>
<dbReference type="GO" id="GO:0005886">
    <property type="term" value="C:plasma membrane"/>
    <property type="evidence" value="ECO:0007669"/>
    <property type="project" value="UniProtKB-SubCell"/>
</dbReference>
<evidence type="ECO:0000256" key="4">
    <source>
        <dbReference type="ARBA" id="ARBA00022692"/>
    </source>
</evidence>
<dbReference type="PANTHER" id="PTHR30086">
    <property type="entry name" value="ARGININE EXPORTER PROTEIN ARGO"/>
    <property type="match status" value="1"/>
</dbReference>
<comment type="subcellular location">
    <subcellularLocation>
        <location evidence="1">Cell membrane</location>
        <topology evidence="1">Multi-pass membrane protein</topology>
    </subcellularLocation>
</comment>
<dbReference type="OrthoDB" id="9804822at2"/>
<accession>A0A4Y4F0V5</accession>
<feature type="transmembrane region" description="Helical" evidence="7">
    <location>
        <begin position="67"/>
        <end position="85"/>
    </location>
</feature>
<keyword evidence="4 7" id="KW-0812">Transmembrane</keyword>
<dbReference type="PANTHER" id="PTHR30086:SF14">
    <property type="entry name" value="HOMOSERINE_HOMOSERINE LACTONE EFFLUX PROTEIN"/>
    <property type="match status" value="1"/>
</dbReference>
<organism evidence="8 9">
    <name type="scientific">Halomonas halmophila</name>
    <dbReference type="NCBI Taxonomy" id="252"/>
    <lineage>
        <taxon>Bacteria</taxon>
        <taxon>Pseudomonadati</taxon>
        <taxon>Pseudomonadota</taxon>
        <taxon>Gammaproteobacteria</taxon>
        <taxon>Oceanospirillales</taxon>
        <taxon>Halomonadaceae</taxon>
        <taxon>Halomonas</taxon>
    </lineage>
</organism>
<dbReference type="RefSeq" id="WP_141318844.1">
    <property type="nucleotide sequence ID" value="NZ_BJOC01000018.1"/>
</dbReference>
<dbReference type="Proteomes" id="UP000319812">
    <property type="component" value="Unassembled WGS sequence"/>
</dbReference>
<evidence type="ECO:0000256" key="5">
    <source>
        <dbReference type="ARBA" id="ARBA00022989"/>
    </source>
</evidence>
<sequence length="212" mass="22536">MVSIEFLVTSLIVVLVPGAGVVCTVAAGLTQGRVASLYTALGCTAGIVPHLLATVLGLAAILHTSAVAFQVLKFAGVVYLLYLAYATWRDRSAFSLDESVTRSSALSLITKAMLINSLNPKLTIFFMAFLPQFVVPGAAPGMLQLLWLSAVFMSMTLVVFVGYGCLAHAFRRGVVESPRVQAWLRRSFSGAFAGLGFVRKVSFATFAHAKAA</sequence>
<reference evidence="8 9" key="1">
    <citation type="submission" date="2019-06" db="EMBL/GenBank/DDBJ databases">
        <title>Whole genome shotgun sequence of Halomonas halmophila NBRC 15537.</title>
        <authorList>
            <person name="Hosoyama A."/>
            <person name="Uohara A."/>
            <person name="Ohji S."/>
            <person name="Ichikawa N."/>
        </authorList>
    </citation>
    <scope>NUCLEOTIDE SEQUENCE [LARGE SCALE GENOMIC DNA]</scope>
    <source>
        <strain evidence="8 9">NBRC 15537</strain>
    </source>
</reference>
<evidence type="ECO:0000256" key="7">
    <source>
        <dbReference type="SAM" id="Phobius"/>
    </source>
</evidence>
<keyword evidence="3" id="KW-1003">Cell membrane</keyword>
<protein>
    <submittedName>
        <fullName evidence="8">Lysine transporter LysE</fullName>
    </submittedName>
</protein>
<dbReference type="AlphaFoldDB" id="A0A4Y4F0V5"/>
<evidence type="ECO:0000256" key="3">
    <source>
        <dbReference type="ARBA" id="ARBA00022475"/>
    </source>
</evidence>
<dbReference type="PIRSF" id="PIRSF006324">
    <property type="entry name" value="LeuE"/>
    <property type="match status" value="1"/>
</dbReference>
<keyword evidence="6 7" id="KW-0472">Membrane</keyword>
<dbReference type="Pfam" id="PF01810">
    <property type="entry name" value="LysE"/>
    <property type="match status" value="1"/>
</dbReference>
<name>A0A4Y4F0V5_9GAMM</name>
<keyword evidence="9" id="KW-1185">Reference proteome</keyword>
<evidence type="ECO:0000256" key="2">
    <source>
        <dbReference type="ARBA" id="ARBA00007928"/>
    </source>
</evidence>
<feature type="transmembrane region" description="Helical" evidence="7">
    <location>
        <begin position="6"/>
        <end position="30"/>
    </location>
</feature>
<dbReference type="InterPro" id="IPR001123">
    <property type="entry name" value="LeuE-type"/>
</dbReference>